<dbReference type="InterPro" id="IPR000326">
    <property type="entry name" value="PAP2/HPO"/>
</dbReference>
<proteinExistence type="predicted"/>
<name>A0A1L8EE31_HAEIR</name>
<dbReference type="PANTHER" id="PTHR14969:SF13">
    <property type="entry name" value="AT30094P"/>
    <property type="match status" value="1"/>
</dbReference>
<dbReference type="SUPFAM" id="SSF48317">
    <property type="entry name" value="Acid phosphatase/Vanadium-dependent haloperoxidase"/>
    <property type="match status" value="1"/>
</dbReference>
<sequence>MAKRQKPKIIDTILQQDEKLTKKFVGQLLSYTSLKSLKTHCKALEISCNGIVWLASWIALIWLLNDKERYESQLNMMMGLIFDIIVIAVMKAAFRRRRPSPCNDMMTLGPDKFSFPSGHASRAVFVTMFFIYLSPVSVIWWMPLLAWCSSVCLSRIIIQRHYILDVLAGIVVGCMEAGVMCILWIGKDTAQNIISSMSNDNLPGGEDE</sequence>
<dbReference type="Gene3D" id="1.20.144.10">
    <property type="entry name" value="Phosphatidic acid phosphatase type 2/haloperoxidase"/>
    <property type="match status" value="1"/>
</dbReference>
<reference evidence="3" key="1">
    <citation type="submission" date="2017-01" db="EMBL/GenBank/DDBJ databases">
        <title>An insight into the sialome and mialome of the horn fly, Haematobia irritans.</title>
        <authorList>
            <person name="Breijo M."/>
            <person name="Boiani M."/>
            <person name="Ures X."/>
            <person name="Rocha S."/>
            <person name="Sequeira M."/>
            <person name="Ribeiro J.M."/>
        </authorList>
    </citation>
    <scope>NUCLEOTIDE SEQUENCE</scope>
</reference>
<dbReference type="Pfam" id="PF01569">
    <property type="entry name" value="PAP2"/>
    <property type="match status" value="1"/>
</dbReference>
<feature type="transmembrane region" description="Helical" evidence="1">
    <location>
        <begin position="165"/>
        <end position="186"/>
    </location>
</feature>
<protein>
    <submittedName>
        <fullName evidence="3">Putative presqualene diphosphate phosphatase</fullName>
    </submittedName>
</protein>
<accession>A0A1L8EE31</accession>
<dbReference type="SMART" id="SM00014">
    <property type="entry name" value="acidPPc"/>
    <property type="match status" value="1"/>
</dbReference>
<dbReference type="CDD" id="cd03391">
    <property type="entry name" value="PAP2_containing_2_like"/>
    <property type="match status" value="1"/>
</dbReference>
<evidence type="ECO:0000313" key="3">
    <source>
        <dbReference type="EMBL" id="JAV16980.1"/>
    </source>
</evidence>
<keyword evidence="1" id="KW-1133">Transmembrane helix</keyword>
<evidence type="ECO:0000259" key="2">
    <source>
        <dbReference type="SMART" id="SM00014"/>
    </source>
</evidence>
<feature type="transmembrane region" description="Helical" evidence="1">
    <location>
        <begin position="43"/>
        <end position="64"/>
    </location>
</feature>
<feature type="domain" description="Phosphatidic acid phosphatase type 2/haloperoxidase" evidence="2">
    <location>
        <begin position="73"/>
        <end position="181"/>
    </location>
</feature>
<feature type="transmembrane region" description="Helical" evidence="1">
    <location>
        <begin position="76"/>
        <end position="94"/>
    </location>
</feature>
<dbReference type="GO" id="GO:0042392">
    <property type="term" value="F:sphingosine-1-phosphate phosphatase activity"/>
    <property type="evidence" value="ECO:0007669"/>
    <property type="project" value="TreeGrafter"/>
</dbReference>
<keyword evidence="1" id="KW-0472">Membrane</keyword>
<dbReference type="InterPro" id="IPR036938">
    <property type="entry name" value="PAP2/HPO_sf"/>
</dbReference>
<keyword evidence="1" id="KW-0812">Transmembrane</keyword>
<dbReference type="EMBL" id="GFDG01001819">
    <property type="protein sequence ID" value="JAV16980.1"/>
    <property type="molecule type" value="Transcribed_RNA"/>
</dbReference>
<evidence type="ECO:0000256" key="1">
    <source>
        <dbReference type="SAM" id="Phobius"/>
    </source>
</evidence>
<dbReference type="AlphaFoldDB" id="A0A1L8EE31"/>
<dbReference type="PANTHER" id="PTHR14969">
    <property type="entry name" value="SPHINGOSINE-1-PHOSPHATE PHOSPHOHYDROLASE"/>
    <property type="match status" value="1"/>
</dbReference>
<organism evidence="3">
    <name type="scientific">Haematobia irritans</name>
    <name type="common">Horn fly</name>
    <name type="synonym">Conops irritans</name>
    <dbReference type="NCBI Taxonomy" id="7368"/>
    <lineage>
        <taxon>Eukaryota</taxon>
        <taxon>Metazoa</taxon>
        <taxon>Ecdysozoa</taxon>
        <taxon>Arthropoda</taxon>
        <taxon>Hexapoda</taxon>
        <taxon>Insecta</taxon>
        <taxon>Pterygota</taxon>
        <taxon>Neoptera</taxon>
        <taxon>Endopterygota</taxon>
        <taxon>Diptera</taxon>
        <taxon>Brachycera</taxon>
        <taxon>Muscomorpha</taxon>
        <taxon>Muscoidea</taxon>
        <taxon>Muscidae</taxon>
        <taxon>Haematobia</taxon>
    </lineage>
</organism>